<accession>A0A0M9A9X3</accession>
<dbReference type="EMBL" id="KQ435706">
    <property type="protein sequence ID" value="KOX80200.1"/>
    <property type="molecule type" value="Genomic_DNA"/>
</dbReference>
<dbReference type="AlphaFoldDB" id="A0A0M9A9X3"/>
<organism evidence="2 3">
    <name type="scientific">Melipona quadrifasciata</name>
    <dbReference type="NCBI Taxonomy" id="166423"/>
    <lineage>
        <taxon>Eukaryota</taxon>
        <taxon>Metazoa</taxon>
        <taxon>Ecdysozoa</taxon>
        <taxon>Arthropoda</taxon>
        <taxon>Hexapoda</taxon>
        <taxon>Insecta</taxon>
        <taxon>Pterygota</taxon>
        <taxon>Neoptera</taxon>
        <taxon>Endopterygota</taxon>
        <taxon>Hymenoptera</taxon>
        <taxon>Apocrita</taxon>
        <taxon>Aculeata</taxon>
        <taxon>Apoidea</taxon>
        <taxon>Anthophila</taxon>
        <taxon>Apidae</taxon>
        <taxon>Melipona</taxon>
    </lineage>
</organism>
<sequence>MARFFAMFASLKQFFRTMANFCSRAKELLDNMEQFSHRMIWLLQCNYYDNILHVLKFLSKAFLGNIAAPSLRRLIFLWCGYTICICVSGLTCRVLSSEEENSEFGLVTRVCDRELQRLRHVSAKPPSQGVDHFVDLSPSRSCRFSEDIDFHGAKGRNGSSPGESGRTFGGKADQSTGPWTCILIRFLRSYVTEPSSAVARGSLFFLQGSNVNRLKGHIDRPTFTQPSYCLAAANRRNVFCKEEYDALNAWGRFS</sequence>
<evidence type="ECO:0000256" key="1">
    <source>
        <dbReference type="SAM" id="MobiDB-lite"/>
    </source>
</evidence>
<evidence type="ECO:0000313" key="2">
    <source>
        <dbReference type="EMBL" id="KOX80200.1"/>
    </source>
</evidence>
<gene>
    <name evidence="2" type="ORF">WN51_08377</name>
</gene>
<evidence type="ECO:0000313" key="3">
    <source>
        <dbReference type="Proteomes" id="UP000053105"/>
    </source>
</evidence>
<proteinExistence type="predicted"/>
<reference evidence="2 3" key="1">
    <citation type="submission" date="2015-07" db="EMBL/GenBank/DDBJ databases">
        <title>The genome of Melipona quadrifasciata.</title>
        <authorList>
            <person name="Pan H."/>
            <person name="Kapheim K."/>
        </authorList>
    </citation>
    <scope>NUCLEOTIDE SEQUENCE [LARGE SCALE GENOMIC DNA]</scope>
    <source>
        <strain evidence="2">0111107301</strain>
        <tissue evidence="2">Whole body</tissue>
    </source>
</reference>
<name>A0A0M9A9X3_9HYME</name>
<feature type="region of interest" description="Disordered" evidence="1">
    <location>
        <begin position="152"/>
        <end position="173"/>
    </location>
</feature>
<keyword evidence="3" id="KW-1185">Reference proteome</keyword>
<dbReference type="Proteomes" id="UP000053105">
    <property type="component" value="Unassembled WGS sequence"/>
</dbReference>
<protein>
    <submittedName>
        <fullName evidence="2">Uncharacterized protein</fullName>
    </submittedName>
</protein>